<geneLocation type="plasmid" evidence="1">
    <name>pUJ-1KPC</name>
</geneLocation>
<keyword evidence="1" id="KW-0614">Plasmid</keyword>
<dbReference type="AlphaFoldDB" id="A0A2P1BND0"/>
<accession>A0A2P1BND0</accession>
<protein>
    <submittedName>
        <fullName evidence="1">Uncharacterized protein</fullName>
    </submittedName>
</protein>
<reference evidence="1" key="1">
    <citation type="submission" date="2017-12" db="EMBL/GenBank/DDBJ databases">
        <title>Insights into the successfully spreading KPC-encoding IncII plasmids.</title>
        <authorList>
            <person name="Brandt C."/>
            <person name="Pletz M.W."/>
            <person name="Makarewicz O."/>
        </authorList>
    </citation>
    <scope>NUCLEOTIDE SEQUENCE</scope>
    <source>
        <strain evidence="1">UR15381</strain>
        <plasmid evidence="1">pUJ-1KPC</plasmid>
    </source>
</reference>
<organism evidence="1">
    <name type="scientific">Klebsiella pneumoniae</name>
    <dbReference type="NCBI Taxonomy" id="573"/>
    <lineage>
        <taxon>Bacteria</taxon>
        <taxon>Pseudomonadati</taxon>
        <taxon>Pseudomonadota</taxon>
        <taxon>Gammaproteobacteria</taxon>
        <taxon>Enterobacterales</taxon>
        <taxon>Enterobacteriaceae</taxon>
        <taxon>Klebsiella/Raoultella group</taxon>
        <taxon>Klebsiella</taxon>
        <taxon>Klebsiella pneumoniae complex</taxon>
    </lineage>
</organism>
<name>A0A2P1BND0_KLEPN</name>
<proteinExistence type="predicted"/>
<sequence>MPARNTVALRIASLDPRKVIRRRKARMPLVTYKVWAASLLP</sequence>
<dbReference type="EMBL" id="MG700548">
    <property type="protein sequence ID" value="AVI43260.1"/>
    <property type="molecule type" value="Genomic_DNA"/>
</dbReference>
<evidence type="ECO:0000313" key="1">
    <source>
        <dbReference type="EMBL" id="AVI43260.1"/>
    </source>
</evidence>